<evidence type="ECO:0008006" key="2">
    <source>
        <dbReference type="Google" id="ProtNLM"/>
    </source>
</evidence>
<evidence type="ECO:0000313" key="1">
    <source>
        <dbReference type="EMBL" id="XDV61501.1"/>
    </source>
</evidence>
<organism evidence="1">
    <name type="scientific">Streptomyces sp. R33</name>
    <dbReference type="NCBI Taxonomy" id="3238629"/>
    <lineage>
        <taxon>Bacteria</taxon>
        <taxon>Bacillati</taxon>
        <taxon>Actinomycetota</taxon>
        <taxon>Actinomycetes</taxon>
        <taxon>Kitasatosporales</taxon>
        <taxon>Streptomycetaceae</taxon>
        <taxon>Streptomyces</taxon>
    </lineage>
</organism>
<accession>A0AB39XVE7</accession>
<dbReference type="AlphaFoldDB" id="A0AB39XVE7"/>
<dbReference type="EMBL" id="CP165727">
    <property type="protein sequence ID" value="XDV61501.1"/>
    <property type="molecule type" value="Genomic_DNA"/>
</dbReference>
<dbReference type="InterPro" id="IPR036388">
    <property type="entry name" value="WH-like_DNA-bd_sf"/>
</dbReference>
<proteinExistence type="predicted"/>
<sequence>MFSSGNAETLAKPLATQLGIPALRIAVVLKALDSEGEIALRPDGRGMVVLDSPRQPHPDDLELQARVRERVRSGHYTEGQAVPTGLLGHEFGRTTAQVRRAARQLIADGTLYEDVFGPYGPGLYVGRRRGRRRSGAR</sequence>
<reference evidence="1" key="1">
    <citation type="submission" date="2024-08" db="EMBL/GenBank/DDBJ databases">
        <authorList>
            <person name="Yu S.T."/>
        </authorList>
    </citation>
    <scope>NUCLEOTIDE SEQUENCE</scope>
    <source>
        <strain evidence="1">R33</strain>
    </source>
</reference>
<dbReference type="Gene3D" id="1.10.10.10">
    <property type="entry name" value="Winged helix-like DNA-binding domain superfamily/Winged helix DNA-binding domain"/>
    <property type="match status" value="1"/>
</dbReference>
<protein>
    <recommendedName>
        <fullName evidence="2">Regulatory GntR family protein</fullName>
    </recommendedName>
</protein>
<dbReference type="RefSeq" id="WP_369776275.1">
    <property type="nucleotide sequence ID" value="NZ_CP165727.1"/>
</dbReference>
<name>A0AB39XVE7_9ACTN</name>
<gene>
    <name evidence="1" type="ORF">AB5J51_00070</name>
</gene>